<proteinExistence type="predicted"/>
<dbReference type="EMBL" id="JACEFF010000278">
    <property type="protein sequence ID" value="KAH9640647.1"/>
    <property type="molecule type" value="Genomic_DNA"/>
</dbReference>
<reference evidence="2" key="1">
    <citation type="journal article" date="2021" name="G3 (Bethesda)">
        <title>Genome and transcriptome analysis of the beet armyworm Spodoptera exigua reveals targets for pest control. .</title>
        <authorList>
            <person name="Simon S."/>
            <person name="Breeschoten T."/>
            <person name="Jansen H.J."/>
            <person name="Dirks R.P."/>
            <person name="Schranz M.E."/>
            <person name="Ros V.I.D."/>
        </authorList>
    </citation>
    <scope>NUCLEOTIDE SEQUENCE</scope>
    <source>
        <strain evidence="2">TB_SE_WUR_2020</strain>
    </source>
</reference>
<evidence type="ECO:0000313" key="3">
    <source>
        <dbReference type="Proteomes" id="UP000814243"/>
    </source>
</evidence>
<sequence length="816" mass="95331">MTGLGHKVILPPPDDLHIMNVAKLTADQLLHLCSVPQSDRNIKGSQSSTKTPLTVDLNKLYNMPSKLVATCEQTLFKRKEIIDWFETLKTEEKGIGMHKLSKKINEFNAENEMLKCSLGQAKGEFLKELTDIIEFLRKTANDTVALQLRIEELTCELSDLNSQNCDLRKQIHNSDHLRSQINKNKVEELEKELKEEKCKKIFIKDRLSRAEGQIKMGTERASQLEAALEQARSQIWTLERTVQQLHDQNRKLQTEFDNELNKLRESIRENTTHLEEIGEAREKLQAEKEDLEKRLGDLSNYYNESLQALKHDMNINVAKHIETEKKYEEEREERKKVEDRLEAVCNQLLETELGAKELAKELQETRNKINNAVTFEQELLAAKRDLEEATTQIKDYRTRLNEQSETIKEFENNIKESISLEETLKNTLFSREEYIAELEKKQSLLEHQLQESECKMGSYEEQLSSLKSHIAELQEDFGEFENLNELHEMVNQQRAKLLEVTRQNEELSEALQKKDMELERHLDTFSEQEQLLDQRNAVIKMLSEKDEEQTNIIKLLRTNLEMRNQADIDLNQQITDKNAEIETLITNVETRKQQISQLEKIILTLEDQTRKASMQRRKDQDKIKLLEQKIGEYEAYHMENRHIEVPANNLDSIIKILEDELGTPFEPSLNNINKERDFPMKNKYLGDHRRDKLENFECHKGNNQAIYQNDHEALPTKLGNFVTKTYISTNEEQFKGDNLDRKKAITNIDTQKWAPSTEPHMPNPPTIKDNIYQPFKGLLPASNHLKNNLLSRNILTSNQLRDEKKCKMFKIAGHRL</sequence>
<feature type="coiled-coil region" evidence="1">
    <location>
        <begin position="143"/>
        <end position="524"/>
    </location>
</feature>
<comment type="caution">
    <text evidence="2">The sequence shown here is derived from an EMBL/GenBank/DDBJ whole genome shotgun (WGS) entry which is preliminary data.</text>
</comment>
<dbReference type="AlphaFoldDB" id="A0A922MPX4"/>
<gene>
    <name evidence="2" type="ORF">HF086_000591</name>
</gene>
<organism evidence="2 3">
    <name type="scientific">Spodoptera exigua</name>
    <name type="common">Beet armyworm</name>
    <name type="synonym">Noctua fulgens</name>
    <dbReference type="NCBI Taxonomy" id="7107"/>
    <lineage>
        <taxon>Eukaryota</taxon>
        <taxon>Metazoa</taxon>
        <taxon>Ecdysozoa</taxon>
        <taxon>Arthropoda</taxon>
        <taxon>Hexapoda</taxon>
        <taxon>Insecta</taxon>
        <taxon>Pterygota</taxon>
        <taxon>Neoptera</taxon>
        <taxon>Endopterygota</taxon>
        <taxon>Lepidoptera</taxon>
        <taxon>Glossata</taxon>
        <taxon>Ditrysia</taxon>
        <taxon>Noctuoidea</taxon>
        <taxon>Noctuidae</taxon>
        <taxon>Amphipyrinae</taxon>
        <taxon>Spodoptera</taxon>
    </lineage>
</organism>
<protein>
    <submittedName>
        <fullName evidence="2">Uncharacterized protein</fullName>
    </submittedName>
</protein>
<name>A0A922MPX4_SPOEX</name>
<evidence type="ECO:0000256" key="1">
    <source>
        <dbReference type="SAM" id="Coils"/>
    </source>
</evidence>
<evidence type="ECO:0000313" key="2">
    <source>
        <dbReference type="EMBL" id="KAH9640647.1"/>
    </source>
</evidence>
<keyword evidence="1" id="KW-0175">Coiled coil</keyword>
<dbReference type="Proteomes" id="UP000814243">
    <property type="component" value="Unassembled WGS sequence"/>
</dbReference>
<accession>A0A922MPX4</accession>